<feature type="chain" id="PRO_5002317109" description="Hydrophobic surface binding protein" evidence="1">
    <location>
        <begin position="24"/>
        <end position="132"/>
    </location>
</feature>
<evidence type="ECO:0000256" key="1">
    <source>
        <dbReference type="SAM" id="SignalP"/>
    </source>
</evidence>
<keyword evidence="3" id="KW-1185">Reference proteome</keyword>
<dbReference type="AlphaFoldDB" id="A0A0D7BLK3"/>
<dbReference type="EMBL" id="KN880456">
    <property type="protein sequence ID" value="KIY71322.1"/>
    <property type="molecule type" value="Genomic_DNA"/>
</dbReference>
<dbReference type="Proteomes" id="UP000054007">
    <property type="component" value="Unassembled WGS sequence"/>
</dbReference>
<evidence type="ECO:0008006" key="4">
    <source>
        <dbReference type="Google" id="ProtNLM"/>
    </source>
</evidence>
<name>A0A0D7BLK3_9AGAR</name>
<keyword evidence="1" id="KW-0732">Signal</keyword>
<feature type="signal peptide" evidence="1">
    <location>
        <begin position="1"/>
        <end position="23"/>
    </location>
</feature>
<reference evidence="2 3" key="1">
    <citation type="journal article" date="2015" name="Fungal Genet. Biol.">
        <title>Evolution of novel wood decay mechanisms in Agaricales revealed by the genome sequences of Fistulina hepatica and Cylindrobasidium torrendii.</title>
        <authorList>
            <person name="Floudas D."/>
            <person name="Held B.W."/>
            <person name="Riley R."/>
            <person name="Nagy L.G."/>
            <person name="Koehler G."/>
            <person name="Ransdell A.S."/>
            <person name="Younus H."/>
            <person name="Chow J."/>
            <person name="Chiniquy J."/>
            <person name="Lipzen A."/>
            <person name="Tritt A."/>
            <person name="Sun H."/>
            <person name="Haridas S."/>
            <person name="LaButti K."/>
            <person name="Ohm R.A."/>
            <person name="Kues U."/>
            <person name="Blanchette R.A."/>
            <person name="Grigoriev I.V."/>
            <person name="Minto R.E."/>
            <person name="Hibbett D.S."/>
        </authorList>
    </citation>
    <scope>NUCLEOTIDE SEQUENCE [LARGE SCALE GENOMIC DNA]</scope>
    <source>
        <strain evidence="2 3">FP15055 ss-10</strain>
    </source>
</reference>
<gene>
    <name evidence="2" type="ORF">CYLTODRAFT_346255</name>
</gene>
<organism evidence="2 3">
    <name type="scientific">Cylindrobasidium torrendii FP15055 ss-10</name>
    <dbReference type="NCBI Taxonomy" id="1314674"/>
    <lineage>
        <taxon>Eukaryota</taxon>
        <taxon>Fungi</taxon>
        <taxon>Dikarya</taxon>
        <taxon>Basidiomycota</taxon>
        <taxon>Agaricomycotina</taxon>
        <taxon>Agaricomycetes</taxon>
        <taxon>Agaricomycetidae</taxon>
        <taxon>Agaricales</taxon>
        <taxon>Marasmiineae</taxon>
        <taxon>Physalacriaceae</taxon>
        <taxon>Cylindrobasidium</taxon>
    </lineage>
</organism>
<evidence type="ECO:0000313" key="3">
    <source>
        <dbReference type="Proteomes" id="UP000054007"/>
    </source>
</evidence>
<accession>A0A0D7BLK3</accession>
<protein>
    <recommendedName>
        <fullName evidence="4">Hydrophobic surface binding protein</fullName>
    </recommendedName>
</protein>
<dbReference type="OrthoDB" id="2575973at2759"/>
<sequence>MYAFNVLFTLSAFLGLSTTSVVAVPTVNTDVVVARASNADIKGALDTLKSSTDSILPEIDSLVASGNASEATVTPFIEQLTDALTTANQTLVGFVEAGSSNSVESRQSQDEIAQEIADIITVRLLFFFETFF</sequence>
<proteinExistence type="predicted"/>
<evidence type="ECO:0000313" key="2">
    <source>
        <dbReference type="EMBL" id="KIY71322.1"/>
    </source>
</evidence>